<evidence type="ECO:0000256" key="4">
    <source>
        <dbReference type="ARBA" id="ARBA00022692"/>
    </source>
</evidence>
<evidence type="ECO:0000256" key="8">
    <source>
        <dbReference type="SAM" id="Phobius"/>
    </source>
</evidence>
<sequence>MTRTNSTGRGRPAVPFVTPTVRRVIAAEAAAVATILALSTAQVPLTWALLAAGAVALVPFVAVRRRPVVHWLRAIWRFLADRSPAVGVTTEHVDRAGRPVGVHWQRDTVTCTIELLPPQHATTVLGRASAETQHVLAVDALASCLRQHDIEIRSIDVIALGFRSAPGSIATEVYEGLIGPLPAVADRTVWVAVTLDLRTNARAIDVRGGGRAGAARTAVVASTRIQRALRAHGQYSKLSTGAELRSAVLAMCRGVSSDDLTQTWSTAPLPGVSSTGFGIDCSAITAEDISTLWATSSLGTTMSFRLQPARDPDKVRVSGSCRFVTRTTLARPRVRALTSMSGSQRDGMFAQLPLAIPALDSLSPCTVLDVSTLNEFLLPVSGCGQLVGSDARGNGVAVRLFGPGLARVRIAGELYLAQQLLFRAIATGARVIVRTDRPHAWRALLDAMNAPDRLLVVDGNDSRSRSAYDVILIDFAHGSAPPPQQQLSGITVMTLTEHAPQRGSSEQEQGPPPSEPDLTIVQPHASGDRVRVRSGPVDVELTLVTIPQETAFIGRPRSLRPAVRA</sequence>
<evidence type="ECO:0000313" key="11">
    <source>
        <dbReference type="Proteomes" id="UP001456513"/>
    </source>
</evidence>
<keyword evidence="3" id="KW-1003">Cell membrane</keyword>
<keyword evidence="4 8" id="KW-0812">Transmembrane</keyword>
<protein>
    <submittedName>
        <fullName evidence="10">Type VII secretion protein EccE</fullName>
    </submittedName>
</protein>
<evidence type="ECO:0000256" key="7">
    <source>
        <dbReference type="SAM" id="MobiDB-lite"/>
    </source>
</evidence>
<evidence type="ECO:0000256" key="1">
    <source>
        <dbReference type="ARBA" id="ARBA00004236"/>
    </source>
</evidence>
<keyword evidence="11" id="KW-1185">Reference proteome</keyword>
<dbReference type="NCBIfam" id="TIGR03923">
    <property type="entry name" value="T7SS_EccE"/>
    <property type="match status" value="1"/>
</dbReference>
<comment type="subcellular location">
    <subcellularLocation>
        <location evidence="1">Cell membrane</location>
    </subcellularLocation>
</comment>
<feature type="region of interest" description="Disordered" evidence="7">
    <location>
        <begin position="498"/>
        <end position="532"/>
    </location>
</feature>
<evidence type="ECO:0000256" key="6">
    <source>
        <dbReference type="ARBA" id="ARBA00023136"/>
    </source>
</evidence>
<comment type="similarity">
    <text evidence="2">Belongs to the EccE family.</text>
</comment>
<evidence type="ECO:0000259" key="9">
    <source>
        <dbReference type="Pfam" id="PF11203"/>
    </source>
</evidence>
<accession>A0ABU9D165</accession>
<name>A0ABU9D165_9NOCA</name>
<dbReference type="RefSeq" id="WP_341441791.1">
    <property type="nucleotide sequence ID" value="NZ_JBBPCN010000001.1"/>
</dbReference>
<dbReference type="EMBL" id="JBBPCN010000001">
    <property type="protein sequence ID" value="MEK8072378.1"/>
    <property type="molecule type" value="Genomic_DNA"/>
</dbReference>
<evidence type="ECO:0000256" key="5">
    <source>
        <dbReference type="ARBA" id="ARBA00022989"/>
    </source>
</evidence>
<dbReference type="Pfam" id="PF11203">
    <property type="entry name" value="EccE"/>
    <property type="match status" value="1"/>
</dbReference>
<dbReference type="Proteomes" id="UP001456513">
    <property type="component" value="Unassembled WGS sequence"/>
</dbReference>
<dbReference type="InterPro" id="IPR050051">
    <property type="entry name" value="EccE_dom"/>
</dbReference>
<keyword evidence="5 8" id="KW-1133">Transmembrane helix</keyword>
<organism evidence="10 11">
    <name type="scientific">Rhodococcus navarretei</name>
    <dbReference type="NCBI Taxonomy" id="3128981"/>
    <lineage>
        <taxon>Bacteria</taxon>
        <taxon>Bacillati</taxon>
        <taxon>Actinomycetota</taxon>
        <taxon>Actinomycetes</taxon>
        <taxon>Mycobacteriales</taxon>
        <taxon>Nocardiaceae</taxon>
        <taxon>Rhodococcus</taxon>
    </lineage>
</organism>
<comment type="caution">
    <text evidence="10">The sequence shown here is derived from an EMBL/GenBank/DDBJ whole genome shotgun (WGS) entry which is preliminary data.</text>
</comment>
<evidence type="ECO:0000313" key="10">
    <source>
        <dbReference type="EMBL" id="MEK8072378.1"/>
    </source>
</evidence>
<reference evidence="10 11" key="1">
    <citation type="submission" date="2024-03" db="EMBL/GenBank/DDBJ databases">
        <title>Rhodococcus navarretei sp. nov. and Pseudarthrobacter quantumdoti sp. nov., two new species with the ability to biosynthesize Quantum Dots isolated from soil samples at Union Glacier, Antarctica.</title>
        <authorList>
            <person name="Vargas M."/>
        </authorList>
    </citation>
    <scope>NUCLEOTIDE SEQUENCE [LARGE SCALE GENOMIC DNA]</scope>
    <source>
        <strain evidence="10 11">EXRC-4A-4</strain>
    </source>
</reference>
<dbReference type="InterPro" id="IPR021368">
    <property type="entry name" value="T7SS_EccE"/>
</dbReference>
<gene>
    <name evidence="10" type="primary">eccE</name>
    <name evidence="10" type="ORF">AABD04_16170</name>
</gene>
<evidence type="ECO:0000256" key="3">
    <source>
        <dbReference type="ARBA" id="ARBA00022475"/>
    </source>
</evidence>
<keyword evidence="6 8" id="KW-0472">Membrane</keyword>
<proteinExistence type="inferred from homology"/>
<evidence type="ECO:0000256" key="2">
    <source>
        <dbReference type="ARBA" id="ARBA00007759"/>
    </source>
</evidence>
<feature type="transmembrane region" description="Helical" evidence="8">
    <location>
        <begin position="45"/>
        <end position="63"/>
    </location>
</feature>
<feature type="domain" description="Type VII secretion system protein EccE" evidence="9">
    <location>
        <begin position="183"/>
        <end position="277"/>
    </location>
</feature>